<comment type="caution">
    <text evidence="2">The sequence shown here is derived from an EMBL/GenBank/DDBJ whole genome shotgun (WGS) entry which is preliminary data.</text>
</comment>
<gene>
    <name evidence="2" type="ORF">FB567DRAFT_147348</name>
</gene>
<feature type="compositionally biased region" description="Low complexity" evidence="1">
    <location>
        <begin position="88"/>
        <end position="106"/>
    </location>
</feature>
<accession>A0A8K0QXM0</accession>
<feature type="region of interest" description="Disordered" evidence="1">
    <location>
        <begin position="1"/>
        <end position="49"/>
    </location>
</feature>
<keyword evidence="3" id="KW-1185">Reference proteome</keyword>
<sequence>MGNSQSSSDRPNRLSKPKTNTNSPNPALVTDSPTSVSSRYADLSAKGRQQIRETLLSPTDSEFGSTAWTNKTEDVVGDMAPQTRGRPSSIVSRSNSRVNSRSNSMSCFGSKHGSTTKLNELHGSKISLVSQNQVDLDAAIRLLQEVKKNASPEDLAALHEALQSSEDATSATETGLSRRTSIINRSSSSLTRRRSLLQTPGVATRSSPVEGRRRTWNSWKAPKVTPEVEAKWATPPKGIAPPSRIMAPGLAMDDGNTPTRAQTPGELDYGHLGSLKLGTLSIVNGAPSPAPSAKNMMPKSRLGGGDYFAAVDSGSSPLTMKTTRRGHFKSKSSVLPVTGPLFKDERTLYPDQKIEPASNKLHVSQEQNLYDQAEVEPVRSFRVTNKSSDTLGHDASRFAQDYQAYIPDSPFANNNTFSHVDDTEAFTSGGATTCKEETARILTGTIFDAPTTAIEASGSALFSTMPQKAADEKQKQSRQRPAPRTSDSGYSSGGSLRVSESSQTIRDMTPSSAQFDTPIATPVEISRPGLPRYYTSKHDSSHCGTRDLMPIATQLATRSTRTSTSDSLLSPTSPRSVASKESFDSTSSVNQKRLQRRRSAHPEPPVVQSCQSIPEGVPEIPHNVRATFTRRLSNTPGMECLTHTYESKDHVITTQSAVDTTSNVPAEAFTQLIQLEPERPATPPPHGRRKSFSLFRRKSMVGDKHVNHEEDNALTGVVDLGTIASSLGSSPYDAAMSHPLRSPMISPTHPHQLGAKLPRAKSMVGMDSMAAAEFARVHSRDRALHLPEMPQQRRKSHHNLKMEAGEAKAAKRRPQSLLQDIPPVPLIDSSKIDVPQSARPRLEHDTEERKLDMGFGSRASAQTQRKAVGPRGQNRQSLPQHKVDWESHSDLWQQRRKSIGVRTQATFSEASASTINSRNTRQPREDLAAWGRFSGGLDYNYEGRAAGIGGSAGTRQLHSAASSKSLKWRNQYGVDLSDVPIMLQRA</sequence>
<evidence type="ECO:0000313" key="2">
    <source>
        <dbReference type="EMBL" id="KAH7077295.1"/>
    </source>
</evidence>
<dbReference type="OrthoDB" id="5341904at2759"/>
<evidence type="ECO:0000313" key="3">
    <source>
        <dbReference type="Proteomes" id="UP000813461"/>
    </source>
</evidence>
<protein>
    <submittedName>
        <fullName evidence="2">Uncharacterized protein</fullName>
    </submittedName>
</protein>
<dbReference type="AlphaFoldDB" id="A0A8K0QXM0"/>
<feature type="compositionally biased region" description="Basic and acidic residues" evidence="1">
    <location>
        <begin position="800"/>
        <end position="809"/>
    </location>
</feature>
<feature type="compositionally biased region" description="Polar residues" evidence="1">
    <location>
        <begin position="17"/>
        <end position="38"/>
    </location>
</feature>
<feature type="compositionally biased region" description="Low complexity" evidence="1">
    <location>
        <begin position="557"/>
        <end position="576"/>
    </location>
</feature>
<feature type="region of interest" description="Disordered" evidence="1">
    <location>
        <begin position="188"/>
        <end position="213"/>
    </location>
</feature>
<feature type="compositionally biased region" description="Polar residues" evidence="1">
    <location>
        <begin position="503"/>
        <end position="515"/>
    </location>
</feature>
<feature type="region of interest" description="Disordered" evidence="1">
    <location>
        <begin position="78"/>
        <end position="111"/>
    </location>
</feature>
<reference evidence="2" key="1">
    <citation type="journal article" date="2021" name="Nat. Commun.">
        <title>Genetic determinants of endophytism in the Arabidopsis root mycobiome.</title>
        <authorList>
            <person name="Mesny F."/>
            <person name="Miyauchi S."/>
            <person name="Thiergart T."/>
            <person name="Pickel B."/>
            <person name="Atanasova L."/>
            <person name="Karlsson M."/>
            <person name="Huettel B."/>
            <person name="Barry K.W."/>
            <person name="Haridas S."/>
            <person name="Chen C."/>
            <person name="Bauer D."/>
            <person name="Andreopoulos W."/>
            <person name="Pangilinan J."/>
            <person name="LaButti K."/>
            <person name="Riley R."/>
            <person name="Lipzen A."/>
            <person name="Clum A."/>
            <person name="Drula E."/>
            <person name="Henrissat B."/>
            <person name="Kohler A."/>
            <person name="Grigoriev I.V."/>
            <person name="Martin F.M."/>
            <person name="Hacquard S."/>
        </authorList>
    </citation>
    <scope>NUCLEOTIDE SEQUENCE</scope>
    <source>
        <strain evidence="2">MPI-SDFR-AT-0120</strain>
    </source>
</reference>
<evidence type="ECO:0000256" key="1">
    <source>
        <dbReference type="SAM" id="MobiDB-lite"/>
    </source>
</evidence>
<proteinExistence type="predicted"/>
<feature type="region of interest" description="Disordered" evidence="1">
    <location>
        <begin position="464"/>
        <end position="614"/>
    </location>
</feature>
<feature type="compositionally biased region" description="Low complexity" evidence="1">
    <location>
        <begin position="493"/>
        <end position="502"/>
    </location>
</feature>
<dbReference type="Proteomes" id="UP000813461">
    <property type="component" value="Unassembled WGS sequence"/>
</dbReference>
<organism evidence="2 3">
    <name type="scientific">Paraphoma chrysanthemicola</name>
    <dbReference type="NCBI Taxonomy" id="798071"/>
    <lineage>
        <taxon>Eukaryota</taxon>
        <taxon>Fungi</taxon>
        <taxon>Dikarya</taxon>
        <taxon>Ascomycota</taxon>
        <taxon>Pezizomycotina</taxon>
        <taxon>Dothideomycetes</taxon>
        <taxon>Pleosporomycetidae</taxon>
        <taxon>Pleosporales</taxon>
        <taxon>Pleosporineae</taxon>
        <taxon>Phaeosphaeriaceae</taxon>
        <taxon>Paraphoma</taxon>
    </lineage>
</organism>
<dbReference type="EMBL" id="JAGMVJ010000018">
    <property type="protein sequence ID" value="KAH7077295.1"/>
    <property type="molecule type" value="Genomic_DNA"/>
</dbReference>
<feature type="compositionally biased region" description="Basic and acidic residues" evidence="1">
    <location>
        <begin position="840"/>
        <end position="852"/>
    </location>
</feature>
<name>A0A8K0QXM0_9PLEO</name>
<feature type="region of interest" description="Disordered" evidence="1">
    <location>
        <begin position="789"/>
        <end position="889"/>
    </location>
</feature>
<feature type="compositionally biased region" description="Basic and acidic residues" evidence="1">
    <location>
        <begin position="536"/>
        <end position="545"/>
    </location>
</feature>